<feature type="transmembrane region" description="Helical" evidence="1">
    <location>
        <begin position="153"/>
        <end position="176"/>
    </location>
</feature>
<dbReference type="EMBL" id="RZNC01000001">
    <property type="protein sequence ID" value="RWZ68105.1"/>
    <property type="molecule type" value="Genomic_DNA"/>
</dbReference>
<organism evidence="2 3">
    <name type="scientific">Labedella populi</name>
    <dbReference type="NCBI Taxonomy" id="2498850"/>
    <lineage>
        <taxon>Bacteria</taxon>
        <taxon>Bacillati</taxon>
        <taxon>Actinomycetota</taxon>
        <taxon>Actinomycetes</taxon>
        <taxon>Micrococcales</taxon>
        <taxon>Microbacteriaceae</taxon>
        <taxon>Labedella</taxon>
    </lineage>
</organism>
<feature type="transmembrane region" description="Helical" evidence="1">
    <location>
        <begin position="182"/>
        <end position="210"/>
    </location>
</feature>
<feature type="transmembrane region" description="Helical" evidence="1">
    <location>
        <begin position="35"/>
        <end position="54"/>
    </location>
</feature>
<proteinExistence type="predicted"/>
<accession>A0A3S3ZZ53</accession>
<feature type="transmembrane region" description="Helical" evidence="1">
    <location>
        <begin position="99"/>
        <end position="122"/>
    </location>
</feature>
<keyword evidence="1" id="KW-0472">Membrane</keyword>
<keyword evidence="1" id="KW-1133">Transmembrane helix</keyword>
<gene>
    <name evidence="2" type="ORF">ELQ92_02355</name>
</gene>
<evidence type="ECO:0000313" key="2">
    <source>
        <dbReference type="EMBL" id="RWZ68105.1"/>
    </source>
</evidence>
<evidence type="ECO:0000256" key="1">
    <source>
        <dbReference type="SAM" id="Phobius"/>
    </source>
</evidence>
<protein>
    <submittedName>
        <fullName evidence="2">Uncharacterized protein</fullName>
    </submittedName>
</protein>
<feature type="transmembrane region" description="Helical" evidence="1">
    <location>
        <begin position="75"/>
        <end position="93"/>
    </location>
</feature>
<keyword evidence="1" id="KW-0812">Transmembrane</keyword>
<comment type="caution">
    <text evidence="2">The sequence shown here is derived from an EMBL/GenBank/DDBJ whole genome shotgun (WGS) entry which is preliminary data.</text>
</comment>
<reference evidence="2 3" key="1">
    <citation type="submission" date="2018-12" db="EMBL/GenBank/DDBJ databases">
        <authorList>
            <person name="Li F."/>
        </authorList>
    </citation>
    <scope>NUCLEOTIDE SEQUENCE [LARGE SCALE GENOMIC DNA]</scope>
    <source>
        <strain evidence="2 3">8H24J-4-2</strain>
    </source>
</reference>
<feature type="transmembrane region" description="Helical" evidence="1">
    <location>
        <begin position="283"/>
        <end position="303"/>
    </location>
</feature>
<dbReference type="OrthoDB" id="9929129at2"/>
<evidence type="ECO:0000313" key="3">
    <source>
        <dbReference type="Proteomes" id="UP000288603"/>
    </source>
</evidence>
<dbReference type="RefSeq" id="WP_128497327.1">
    <property type="nucleotide sequence ID" value="NZ_RZNC01000001.1"/>
</dbReference>
<sequence>MKVAAFAGLTAAGLALVVAAVILLDGAGQPAGALALASILALWAVGLFSAVVLLGDWWDPRAAVGRSDRRRFFSAVAFIGVLAALLLAVQFASDGVPPAVVSGLLVAAFSYVALAVAVGRIVRRRADLREFQEPADAPAMWLRDLTRHRAGNVALWFAIVLIAGVAVTVLVDQVLLMEAGSVFLSVSIAVSLASLVATIACATVGMNLYGPVRDLLGSDRQRNRRIRRAVLGRRPVELSEEERELAVAYAPFAAEVTAWNSAQNVFLITAILAQNLLRIADPVALVVSLALVLVIAITLPLSLREVARARRFTAESAAR</sequence>
<dbReference type="Proteomes" id="UP000288603">
    <property type="component" value="Unassembled WGS sequence"/>
</dbReference>
<dbReference type="AlphaFoldDB" id="A0A3S3ZZ53"/>
<name>A0A3S3ZZ53_9MICO</name>
<keyword evidence="3" id="KW-1185">Reference proteome</keyword>